<dbReference type="GO" id="GO:0009636">
    <property type="term" value="P:response to toxic substance"/>
    <property type="evidence" value="ECO:0007669"/>
    <property type="project" value="TreeGrafter"/>
</dbReference>
<dbReference type="KEGG" id="cac:CA_C0600"/>
<feature type="transmembrane region" description="Helical" evidence="1">
    <location>
        <begin position="56"/>
        <end position="76"/>
    </location>
</feature>
<keyword evidence="1" id="KW-1133">Transmembrane helix</keyword>
<dbReference type="OrthoDB" id="9808690at2"/>
<feature type="transmembrane region" description="Helical" evidence="1">
    <location>
        <begin position="141"/>
        <end position="159"/>
    </location>
</feature>
<feature type="transmembrane region" description="Helical" evidence="1">
    <location>
        <begin position="195"/>
        <end position="214"/>
    </location>
</feature>
<dbReference type="eggNOG" id="COG4194">
    <property type="taxonomic scope" value="Bacteria"/>
</dbReference>
<dbReference type="PIRSF" id="PIRSF032908">
    <property type="entry name" value="UCP032908"/>
    <property type="match status" value="1"/>
</dbReference>
<dbReference type="AlphaFoldDB" id="Q97LG1"/>
<keyword evidence="1" id="KW-0472">Membrane</keyword>
<organism evidence="4 5">
    <name type="scientific">Clostridium acetobutylicum (strain ATCC 824 / DSM 792 / JCM 1419 / IAM 19013 / LMG 5710 / NBRC 13948 / NRRL B-527 / VKM B-1787 / 2291 / W)</name>
    <dbReference type="NCBI Taxonomy" id="272562"/>
    <lineage>
        <taxon>Bacteria</taxon>
        <taxon>Bacillati</taxon>
        <taxon>Bacillota</taxon>
        <taxon>Clostridia</taxon>
        <taxon>Eubacteriales</taxon>
        <taxon>Clostridiaceae</taxon>
        <taxon>Clostridium</taxon>
    </lineage>
</organism>
<dbReference type="PANTHER" id="PTHR37810:SF9">
    <property type="entry name" value="MEMBRANE PROTEIN"/>
    <property type="match status" value="1"/>
</dbReference>
<sequence>MNDGRMLGLFTFIIMIISIISQIIALSASQRNIYLGIRIPQEEINNTKIKAIGKRYIWSNLLLGIPIAALLSYCVYKINNDILYLAAIILFMAISFLLYYYYNRKILKIKKEEGWLKTKKQEIVIDTSFAKRKSERMVAGSRWFLLSLIFIVICLIVNVKQYPNIPYRYPTHWDINGRPNAYSLKSYMTIFSMPINQLILIAVMFFSYKITFWSKNELDGRNPKDSGERNIKFRNVWAIYAIVVNFFLQIIFLIQDFQIMHIVNTNPKFIIIAVITMTIVVICSSLIISIKVGQGGSRLKTRGNKSEFGINMRDDDKYWRLGNLFYCNKNDPSIFVQKRFGIGWTVNVGNKFGVLFYVLIIVFLIICIAISR</sequence>
<dbReference type="PATRIC" id="fig|272562.8.peg.803"/>
<dbReference type="RefSeq" id="WP_010963920.1">
    <property type="nucleotide sequence ID" value="NC_003030.1"/>
</dbReference>
<dbReference type="STRING" id="272562.CA_C0600"/>
<dbReference type="InterPro" id="IPR043831">
    <property type="entry name" value="DUF5808"/>
</dbReference>
<evidence type="ECO:0000259" key="3">
    <source>
        <dbReference type="Pfam" id="PF19124"/>
    </source>
</evidence>
<reference evidence="4 5" key="1">
    <citation type="journal article" date="2001" name="J. Bacteriol.">
        <title>Genome sequence and comparative analysis of the solvent-producing bacterium Clostridium acetobutylicum.</title>
        <authorList>
            <person name="Nolling J."/>
            <person name="Breton G."/>
            <person name="Omelchenko M.V."/>
            <person name="Makarova K.S."/>
            <person name="Zeng Q."/>
            <person name="Gibson R."/>
            <person name="Lee H.M."/>
            <person name="Dubois J."/>
            <person name="Qiu D."/>
            <person name="Hitti J."/>
            <person name="Wolf Y.I."/>
            <person name="Tatusov R.L."/>
            <person name="Sabathe F."/>
            <person name="Doucette-Stamm L."/>
            <person name="Soucaille P."/>
            <person name="Daly M.J."/>
            <person name="Bennett G.N."/>
            <person name="Koonin E.V."/>
            <person name="Smith D.R."/>
        </authorList>
    </citation>
    <scope>NUCLEOTIDE SEQUENCE [LARGE SCALE GENOMIC DNA]</scope>
    <source>
        <strain evidence="5">ATCC 824 / DSM 792 / JCM 1419 / LMG 5710 / VKM B-1787</strain>
    </source>
</reference>
<dbReference type="Pfam" id="PF19124">
    <property type="entry name" value="DUF5808"/>
    <property type="match status" value="1"/>
</dbReference>
<keyword evidence="1" id="KW-0812">Transmembrane</keyword>
<keyword evidence="5" id="KW-1185">Reference proteome</keyword>
<dbReference type="EMBL" id="AE001437">
    <property type="protein sequence ID" value="AAK78578.1"/>
    <property type="molecule type" value="Genomic_DNA"/>
</dbReference>
<feature type="transmembrane region" description="Helical" evidence="1">
    <location>
        <begin position="269"/>
        <end position="290"/>
    </location>
</feature>
<feature type="transmembrane region" description="Helical" evidence="1">
    <location>
        <begin position="6"/>
        <end position="28"/>
    </location>
</feature>
<dbReference type="InterPro" id="IPR012867">
    <property type="entry name" value="DUF1648"/>
</dbReference>
<gene>
    <name evidence="4" type="ordered locus">CA_C0600</name>
</gene>
<dbReference type="PIR" id="G96973">
    <property type="entry name" value="G96973"/>
</dbReference>
<evidence type="ECO:0000313" key="4">
    <source>
        <dbReference type="EMBL" id="AAK78578.1"/>
    </source>
</evidence>
<feature type="transmembrane region" description="Helical" evidence="1">
    <location>
        <begin position="235"/>
        <end position="254"/>
    </location>
</feature>
<dbReference type="HOGENOM" id="CLU_059161_0_0_9"/>
<dbReference type="Proteomes" id="UP000000814">
    <property type="component" value="Chromosome"/>
</dbReference>
<feature type="transmembrane region" description="Helical" evidence="1">
    <location>
        <begin position="82"/>
        <end position="102"/>
    </location>
</feature>
<accession>Q97LG1</accession>
<dbReference type="PANTHER" id="PTHR37810">
    <property type="entry name" value="IMMUNITY PROTEIN SDPI"/>
    <property type="match status" value="1"/>
</dbReference>
<name>Q97LG1_CLOAB</name>
<dbReference type="Pfam" id="PF07853">
    <property type="entry name" value="DUF1648"/>
    <property type="match status" value="1"/>
</dbReference>
<evidence type="ECO:0000313" key="5">
    <source>
        <dbReference type="Proteomes" id="UP000000814"/>
    </source>
</evidence>
<feature type="domain" description="DUF5808" evidence="3">
    <location>
        <begin position="329"/>
        <end position="352"/>
    </location>
</feature>
<dbReference type="InterPro" id="IPR014574">
    <property type="entry name" value="UCP032908"/>
</dbReference>
<evidence type="ECO:0000256" key="1">
    <source>
        <dbReference type="SAM" id="Phobius"/>
    </source>
</evidence>
<feature type="domain" description="DUF1648" evidence="2">
    <location>
        <begin position="149"/>
        <end position="197"/>
    </location>
</feature>
<dbReference type="GeneID" id="44997111"/>
<feature type="transmembrane region" description="Helical" evidence="1">
    <location>
        <begin position="352"/>
        <end position="371"/>
    </location>
</feature>
<evidence type="ECO:0000259" key="2">
    <source>
        <dbReference type="Pfam" id="PF07853"/>
    </source>
</evidence>
<proteinExistence type="predicted"/>
<protein>
    <submittedName>
        <fullName evidence="4">Predicted membrane protein</fullName>
    </submittedName>
</protein>